<dbReference type="STRING" id="1914963.AWW67_12030"/>
<sequence length="62" mass="7376">MKQLSRKVELLFLCSSLKTESSFQSCEFAILKVLLLKKFILIFISKVFKPFLKVGVRFRRYE</sequence>
<protein>
    <submittedName>
        <fullName evidence="1">Uncharacterized protein</fullName>
    </submittedName>
</protein>
<organism evidence="1 2">
    <name type="scientific">Roseivirga seohaensis</name>
    <dbReference type="NCBI Taxonomy" id="1914963"/>
    <lineage>
        <taxon>Bacteria</taxon>
        <taxon>Pseudomonadati</taxon>
        <taxon>Bacteroidota</taxon>
        <taxon>Cytophagia</taxon>
        <taxon>Cytophagales</taxon>
        <taxon>Roseivirgaceae</taxon>
        <taxon>Roseivirga</taxon>
    </lineage>
</organism>
<accession>A0A150XMT8</accession>
<evidence type="ECO:0000313" key="1">
    <source>
        <dbReference type="EMBL" id="KYG80024.1"/>
    </source>
</evidence>
<gene>
    <name evidence="1" type="ORF">AWW67_12030</name>
</gene>
<name>A0A150XMT8_9BACT</name>
<reference evidence="1 2" key="1">
    <citation type="submission" date="2016-01" db="EMBL/GenBank/DDBJ databases">
        <title>Genome sequencing of Roseivirga seohaensis SW-152.</title>
        <authorList>
            <person name="Selvaratnam C."/>
            <person name="Thevarajoo S."/>
            <person name="Goh K.M."/>
            <person name="Ee R."/>
            <person name="Chan K.-G."/>
            <person name="Chong C.S."/>
        </authorList>
    </citation>
    <scope>NUCLEOTIDE SEQUENCE [LARGE SCALE GENOMIC DNA]</scope>
    <source>
        <strain evidence="1 2">SW-152</strain>
    </source>
</reference>
<dbReference type="EMBL" id="LRPB01000048">
    <property type="protein sequence ID" value="KYG80024.1"/>
    <property type="molecule type" value="Genomic_DNA"/>
</dbReference>
<comment type="caution">
    <text evidence="1">The sequence shown here is derived from an EMBL/GenBank/DDBJ whole genome shotgun (WGS) entry which is preliminary data.</text>
</comment>
<dbReference type="Proteomes" id="UP000075663">
    <property type="component" value="Unassembled WGS sequence"/>
</dbReference>
<dbReference type="AlphaFoldDB" id="A0A150XMT8"/>
<evidence type="ECO:0000313" key="2">
    <source>
        <dbReference type="Proteomes" id="UP000075663"/>
    </source>
</evidence>
<proteinExistence type="predicted"/>